<evidence type="ECO:0000256" key="7">
    <source>
        <dbReference type="ARBA" id="ARBA00023163"/>
    </source>
</evidence>
<evidence type="ECO:0000256" key="2">
    <source>
        <dbReference type="ARBA" id="ARBA00022723"/>
    </source>
</evidence>
<feature type="compositionally biased region" description="Polar residues" evidence="10">
    <location>
        <begin position="267"/>
        <end position="281"/>
    </location>
</feature>
<evidence type="ECO:0000256" key="6">
    <source>
        <dbReference type="ARBA" id="ARBA00023015"/>
    </source>
</evidence>
<keyword evidence="3" id="KW-0677">Repeat</keyword>
<protein>
    <recommendedName>
        <fullName evidence="11">PHD-type domain-containing protein</fullName>
    </recommendedName>
</protein>
<feature type="region of interest" description="Disordered" evidence="10">
    <location>
        <begin position="1353"/>
        <end position="1422"/>
    </location>
</feature>
<evidence type="ECO:0000256" key="3">
    <source>
        <dbReference type="ARBA" id="ARBA00022737"/>
    </source>
</evidence>
<evidence type="ECO:0000313" key="13">
    <source>
        <dbReference type="Proteomes" id="UP001627154"/>
    </source>
</evidence>
<dbReference type="SMART" id="SM00249">
    <property type="entry name" value="PHD"/>
    <property type="match status" value="2"/>
</dbReference>
<dbReference type="EMBL" id="JBJJXI010000117">
    <property type="protein sequence ID" value="KAL3390438.1"/>
    <property type="molecule type" value="Genomic_DNA"/>
</dbReference>
<proteinExistence type="predicted"/>
<feature type="compositionally biased region" description="Basic and acidic residues" evidence="10">
    <location>
        <begin position="851"/>
        <end position="869"/>
    </location>
</feature>
<evidence type="ECO:0000256" key="9">
    <source>
        <dbReference type="PROSITE-ProRule" id="PRU00146"/>
    </source>
</evidence>
<gene>
    <name evidence="12" type="ORF">TKK_014601</name>
</gene>
<evidence type="ECO:0000256" key="10">
    <source>
        <dbReference type="SAM" id="MobiDB-lite"/>
    </source>
</evidence>
<dbReference type="InterPro" id="IPR001965">
    <property type="entry name" value="Znf_PHD"/>
</dbReference>
<feature type="domain" description="PHD-type" evidence="11">
    <location>
        <begin position="1960"/>
        <end position="2011"/>
    </location>
</feature>
<keyword evidence="2" id="KW-0479">Metal-binding</keyword>
<accession>A0ABD2WC25</accession>
<evidence type="ECO:0000256" key="5">
    <source>
        <dbReference type="ARBA" id="ARBA00022833"/>
    </source>
</evidence>
<feature type="region of interest" description="Disordered" evidence="10">
    <location>
        <begin position="1021"/>
        <end position="1052"/>
    </location>
</feature>
<sequence length="2056" mass="228861">MDSGEVPSQSTLESTLDSEIDALSKIITNTSSHVDTRKSDLQNSPPIDHFKKLDNSAVMDKHEDESNFPQNRELKSSDKTHQFKMSVKSSELSNELSSSHENKTKTVHSSLAMLSEAYCSQDSHDSSESNSDETPEISKPVKSNEDITKRNFADFSFDQQTEPQSSEVYRQVDFETAITKDSVVEENNEITNNDLSHQHEEMQKNHDQPNVNLITDSIDHTLKNDEKNIHNPIGKSIDHELKETIKTPAASIDEEDIFDQNLEEFPQESTSNDIESNSTLIKVSKESDECGKNLNANSSKEKQQNNESENVHAECVEIKVDKIINNAKDLKTDNYADILDEPVPAEQNKDDDSFKTAEEESADENAGSSMLESSEEAETKDMEEAEQDIKQSEVENHHPNNMLASLGNLESSENEDEAKNVVEVNLSLEPEEYSSPIARSSIPEEVMSYDNSSSGLLKSDSSSVVLENPVEMETDLSQNFDYNQKLDDIVGHEQLASNSLSYSEKNVDSEPDSLSKTKEVTSETSDSFDKAKTLDENSENSSDSSIQPSNLTSAEENLKNTEIESVNRDGISIVFEESSQSPPMENDESINDLYDRCVPNDAVEMSNDPAIEMDEKSQENSDPVNNDEIEMSDQFESTVSNIEKVLELESAVDCLQESVEQNSKTNDMFKIDHSVESSFVDIKVPDENVNIEDMDTTTNEIISNSIDTSEAEIISEAAKLEREREIKLELGEQFEKADEENKNINMDEAALNPTKEENELKEEKCLEGKFPSSIQEKKYLESSEVSNKSPLQNQQDSTIVVSDEDVSKAFSAADSKLSSESAASSAPEDEQQASSDETSESSSSSTNGVMESRKQTPEPGELPEKHSGDKQQQLQYENVGSPRIILKIAKSAITDCSEPRSPMSPKIRSATNSPAPEDQKLGKIKLKLSRGGHPSIIQSNETSGMEDWHTDSPSTGSKRKLCPDDDVLKPETSIGMKIKLSKSGDASIVQPDTSSIKDASQTYTESLVLKKQDSPSIGMKIKLSKSGDASIVQSDEQKERSAEETRTESPIGMKIKLSKTGDASVVLDDISKTTETERTSSPMGSVKIKLSKTKDGNASIISNETEEQPLTDISKKAKVHDTMQEHLGMKIKLSKTGDPSIVQEHLLQKPKEDAHIEMKIKLSKTGHPTIVNPSDVSEDVTIKALPSQIIDKPVTEPSYKRTEVTISPIESKKMKLDLNPMQPPSDFTIQPVPVPQPKLMLDSKSGSISRQQMNVFNREISITPVSAYASVESSMSERLKSALNAPTESLNTDCEIIEHQAEPELVLVNEESCSSQDVMIMEDVPPVKIPKKRGRPRRNPLPAAAATIASVTTGGSEHLQDPLNLDQSVTPSTPGAAADNSERPRRTCRVERKSYAPPKRGGRGRGRGKRKSEPPAPKRSRIEIDYPEIEATEPIVTLKKLPIDPSAGTRHSASELFRALNQPTVERTAPHLREVEIINLARVPTPTLKITPPQVDFQQLPKENIETIEDLDTAPFTPVTTTEITPMEVDSMKISKAVVEEATSTCGKENWLAPTEPAIRGPSEPIAAVLDEETRMSAECGSRSHTPARNIPATGMSEPLVNDESQGSTATTESEKIKVQRTRRMEINFDPDEGPFTVEKIAEYEWPRRDETKPSGVRGETFMIQEQISQYLGVKSFKRKYPDLKRRMVDMEERNYLREHGLVSESMCDMGLTAVSSSEVLDIMCTDFPEQYEEYRKYTREKQVKEHSKKQKELAAAANAERNRIDLAEMAMQSAINFNTRLNKSRLDSRTSSLDLQTFTVHKPKRPVRYDPERRSTNHYPCSVIPGQFAEFYREYNSNELRYFPLNTVMYGPMKPNERQFDSQSDGSQSESDSDSTSGDSSSSSSDEGPDSEEAESQSTMGEIDVNSDIKCKMCSNHLNKLNQPEILIACGKCSKNVHPSCMDLTLDMVPHIRAYSWQCTDCKTCAQCHDPADEDKMLFCDMCDRGYHIYCVGLRRVPQGRWHCQECAVCSNCNSKEPGGINHERNSVAQWQHEYKRAANNTQIYIATFCVPCSK</sequence>
<dbReference type="InterPro" id="IPR011011">
    <property type="entry name" value="Znf_FYVE_PHD"/>
</dbReference>
<keyword evidence="7" id="KW-0804">Transcription</keyword>
<feature type="compositionally biased region" description="Polar residues" evidence="10">
    <location>
        <begin position="783"/>
        <end position="800"/>
    </location>
</feature>
<feature type="region of interest" description="Disordered" evidence="10">
    <location>
        <begin position="734"/>
        <end position="879"/>
    </location>
</feature>
<keyword evidence="5" id="KW-0862">Zinc</keyword>
<evidence type="ECO:0000256" key="8">
    <source>
        <dbReference type="ARBA" id="ARBA00023242"/>
    </source>
</evidence>
<feature type="compositionally biased region" description="Basic and acidic residues" evidence="10">
    <location>
        <begin position="505"/>
        <end position="535"/>
    </location>
</feature>
<dbReference type="CDD" id="cd15529">
    <property type="entry name" value="PHD2_PHF10"/>
    <property type="match status" value="1"/>
</dbReference>
<feature type="compositionally biased region" description="Basic and acidic residues" evidence="10">
    <location>
        <begin position="1380"/>
        <end position="1394"/>
    </location>
</feature>
<dbReference type="Proteomes" id="UP001627154">
    <property type="component" value="Unassembled WGS sequence"/>
</dbReference>
<dbReference type="Gene3D" id="3.30.40.10">
    <property type="entry name" value="Zinc/RING finger domain, C3HC4 (zinc finger)"/>
    <property type="match status" value="1"/>
</dbReference>
<feature type="region of interest" description="Disordered" evidence="10">
    <location>
        <begin position="29"/>
        <end position="167"/>
    </location>
</feature>
<keyword evidence="8" id="KW-0539">Nucleus</keyword>
<dbReference type="GO" id="GO:0008270">
    <property type="term" value="F:zinc ion binding"/>
    <property type="evidence" value="ECO:0007669"/>
    <property type="project" value="UniProtKB-KW"/>
</dbReference>
<evidence type="ECO:0000313" key="12">
    <source>
        <dbReference type="EMBL" id="KAL3390438.1"/>
    </source>
</evidence>
<keyword evidence="6" id="KW-0805">Transcription regulation</keyword>
<feature type="compositionally biased region" description="Basic and acidic residues" evidence="10">
    <location>
        <begin position="556"/>
        <end position="567"/>
    </location>
</feature>
<dbReference type="CDD" id="cd21085">
    <property type="entry name" value="WH_NTD_PHF10"/>
    <property type="match status" value="1"/>
</dbReference>
<comment type="subcellular location">
    <subcellularLocation>
        <location evidence="1">Nucleus</location>
    </subcellularLocation>
</comment>
<keyword evidence="13" id="KW-1185">Reference proteome</keyword>
<feature type="compositionally biased region" description="Basic and acidic residues" evidence="10">
    <location>
        <begin position="72"/>
        <end position="81"/>
    </location>
</feature>
<feature type="compositionally biased region" description="Basic and acidic residues" evidence="10">
    <location>
        <begin position="1035"/>
        <end position="1047"/>
    </location>
</feature>
<feature type="compositionally biased region" description="Basic and acidic residues" evidence="10">
    <location>
        <begin position="142"/>
        <end position="152"/>
    </location>
</feature>
<feature type="compositionally biased region" description="Basic and acidic residues" evidence="10">
    <location>
        <begin position="347"/>
        <end position="358"/>
    </location>
</feature>
<feature type="region of interest" description="Disordered" evidence="10">
    <location>
        <begin position="1854"/>
        <end position="1902"/>
    </location>
</feature>
<feature type="region of interest" description="Disordered" evidence="10">
    <location>
        <begin position="335"/>
        <end position="461"/>
    </location>
</feature>
<feature type="compositionally biased region" description="Basic and acidic residues" evidence="10">
    <location>
        <begin position="754"/>
        <end position="767"/>
    </location>
</feature>
<evidence type="ECO:0000256" key="4">
    <source>
        <dbReference type="ARBA" id="ARBA00022771"/>
    </source>
</evidence>
<feature type="compositionally biased region" description="Polar residues" evidence="10">
    <location>
        <begin position="157"/>
        <end position="167"/>
    </location>
</feature>
<feature type="compositionally biased region" description="Basic and acidic residues" evidence="10">
    <location>
        <begin position="299"/>
        <end position="312"/>
    </location>
</feature>
<dbReference type="PROSITE" id="PS50016">
    <property type="entry name" value="ZF_PHD_2"/>
    <property type="match status" value="1"/>
</dbReference>
<dbReference type="InterPro" id="IPR019787">
    <property type="entry name" value="Znf_PHD-finger"/>
</dbReference>
<feature type="region of interest" description="Disordered" evidence="10">
    <location>
        <begin position="1579"/>
        <end position="1618"/>
    </location>
</feature>
<feature type="region of interest" description="Disordered" evidence="10">
    <location>
        <begin position="261"/>
        <end position="312"/>
    </location>
</feature>
<evidence type="ECO:0000259" key="11">
    <source>
        <dbReference type="PROSITE" id="PS50016"/>
    </source>
</evidence>
<organism evidence="12 13">
    <name type="scientific">Trichogramma kaykai</name>
    <dbReference type="NCBI Taxonomy" id="54128"/>
    <lineage>
        <taxon>Eukaryota</taxon>
        <taxon>Metazoa</taxon>
        <taxon>Ecdysozoa</taxon>
        <taxon>Arthropoda</taxon>
        <taxon>Hexapoda</taxon>
        <taxon>Insecta</taxon>
        <taxon>Pterygota</taxon>
        <taxon>Neoptera</taxon>
        <taxon>Endopterygota</taxon>
        <taxon>Hymenoptera</taxon>
        <taxon>Apocrita</taxon>
        <taxon>Proctotrupomorpha</taxon>
        <taxon>Chalcidoidea</taxon>
        <taxon>Trichogrammatidae</taxon>
        <taxon>Trichogramma</taxon>
    </lineage>
</organism>
<name>A0ABD2WC25_9HYME</name>
<feature type="region of interest" description="Disordered" evidence="10">
    <location>
        <begin position="497"/>
        <end position="591"/>
    </location>
</feature>
<comment type="caution">
    <text evidence="12">The sequence shown here is derived from an EMBL/GenBank/DDBJ whole genome shotgun (WGS) entry which is preliminary data.</text>
</comment>
<feature type="compositionally biased region" description="Polar residues" evidence="10">
    <location>
        <begin position="1603"/>
        <end position="1612"/>
    </location>
</feature>
<feature type="compositionally biased region" description="Basic residues" evidence="10">
    <location>
        <begin position="1400"/>
        <end position="1410"/>
    </location>
</feature>
<feature type="region of interest" description="Disordered" evidence="10">
    <location>
        <begin position="606"/>
        <end position="627"/>
    </location>
</feature>
<dbReference type="SUPFAM" id="SSF57903">
    <property type="entry name" value="FYVE/PHD zinc finger"/>
    <property type="match status" value="2"/>
</dbReference>
<feature type="compositionally biased region" description="Low complexity" evidence="10">
    <location>
        <begin position="452"/>
        <end position="461"/>
    </location>
</feature>
<feature type="compositionally biased region" description="Low complexity" evidence="10">
    <location>
        <begin position="1862"/>
        <end position="1887"/>
    </location>
</feature>
<feature type="region of interest" description="Disordered" evidence="10">
    <location>
        <begin position="892"/>
        <end position="968"/>
    </location>
</feature>
<dbReference type="InterPro" id="IPR013083">
    <property type="entry name" value="Znf_RING/FYVE/PHD"/>
</dbReference>
<keyword evidence="4 9" id="KW-0863">Zinc-finger</keyword>
<dbReference type="GO" id="GO:0005634">
    <property type="term" value="C:nucleus"/>
    <property type="evidence" value="ECO:0007669"/>
    <property type="project" value="UniProtKB-SubCell"/>
</dbReference>
<dbReference type="PANTHER" id="PTHR45888:SF4">
    <property type="entry name" value="PHD FINGER PROTEIN 10"/>
    <property type="match status" value="1"/>
</dbReference>
<evidence type="ECO:0000256" key="1">
    <source>
        <dbReference type="ARBA" id="ARBA00004123"/>
    </source>
</evidence>
<reference evidence="12 13" key="1">
    <citation type="journal article" date="2024" name="bioRxiv">
        <title>A reference genome for Trichogramma kaykai: A tiny desert-dwelling parasitoid wasp with competing sex-ratio distorters.</title>
        <authorList>
            <person name="Culotta J."/>
            <person name="Lindsey A.R."/>
        </authorList>
    </citation>
    <scope>NUCLEOTIDE SEQUENCE [LARGE SCALE GENOMIC DNA]</scope>
    <source>
        <strain evidence="12 13">KSX58</strain>
    </source>
</reference>
<feature type="compositionally biased region" description="Polar residues" evidence="10">
    <location>
        <begin position="546"/>
        <end position="555"/>
    </location>
</feature>
<dbReference type="Pfam" id="PF00628">
    <property type="entry name" value="PHD"/>
    <property type="match status" value="2"/>
</dbReference>
<feature type="compositionally biased region" description="Low complexity" evidence="10">
    <location>
        <begin position="811"/>
        <end position="846"/>
    </location>
</feature>
<feature type="compositionally biased region" description="Basic and acidic residues" evidence="10">
    <location>
        <begin position="48"/>
        <end position="65"/>
    </location>
</feature>
<feature type="compositionally biased region" description="Basic and acidic residues" evidence="10">
    <location>
        <begin position="377"/>
        <end position="398"/>
    </location>
</feature>
<dbReference type="PANTHER" id="PTHR45888">
    <property type="entry name" value="HL01030P-RELATED"/>
    <property type="match status" value="1"/>
</dbReference>